<dbReference type="Gene3D" id="3.20.20.450">
    <property type="entry name" value="EAL domain"/>
    <property type="match status" value="1"/>
</dbReference>
<sequence length="1050" mass="117260">MTLESNALFFSRLVAQLADILGVDHVLAARILPDKQHARTLAVWSHGQQQDNFSYPLAGTPCERVIGDSVCFFPEGVCQHFPHDAALIRLKAEAYLGIPITSPDGLPLGLLAILHDTPLPDIGFADEILRIAAARTGAELIRQDMVQALETSQERMHNLISHLPGIVYRCRNNRDWTMEFVSDGVMELTGYPAEDFIESHRRSFADLIHEDEQERLFDEVQASIAQRSSFNITYRITTATGETRWLWEQGKVIFDEQRSDPVLEGFICDISKEVLSERQREEHERKLIATNRALNLLSHCNEMLVHAEDEDKLLQDICQLAVDIGGYRMAWVGFAMDDAQRTIEPRASAGAVDGFLDEICLSWSPNLPGGRGPTGMAVRSGTPQILVDLACDPNHTPCHDAALLRGYRSVICLPLKNSQRTFGVLVLYQGTTVPITNDEQRLLCDLADDLAFGIDTLRARQRQQRIQHAVMQIATAVTSRSGDAFYLQLAHHTASALGAGASFVARLSPSSPHMVETLAAFIEGKRLENALYDLSDTPCERVLRDGECLLSECSIHDMSANAREALHWVKAYAGRRLDNSAGKPIGLLSILFREPIEDPEFVSSILQIFAAGAAAELERQSDEAHIRRLAYTDTSTNLPNRSAFRERLDKILQQAPERLSLLFLDLNRFKEINDIHGHDIGDQILAYVAERFQRTLEEKEFLARLGGDEFVVILEKVDSQAAVQCVRRLQAVLDTPFTIKEQTFHLDVSIGIACYPDHASSSSELLQHADIAMYQAKQQASRYCQYQPEMGHDMASRLDMAKRLSQAIDDDRLELYYQAQVEISDGRLIGAEALCRWYDEELGWVSPGDFIPLAEERGMIGRLGDWVIKAACRQLAAWRDQGQPLPGQLAINVASQQLDDRHLMQTLKQVMQRHDIAPSQLCLEITETSFMSDPEQAIAMADALKAQGFGLAIDDFGTGYSSLAHLKRFAADKIKIDISFIRDMLTDTSDHTIVKTIIAMAQNLGLETIAEGIELDAQASALQALGCRQAQGFLYAPPQSHDQFSHRWLR</sequence>
<dbReference type="Proteomes" id="UP000014463">
    <property type="component" value="Unassembled WGS sequence"/>
</dbReference>
<reference evidence="5 6" key="1">
    <citation type="journal article" date="2013" name="Genome Announc.">
        <title>Draft genome sequence of the moderately halophilic gammaproteobacterium Halomonas anticariensis FP35.</title>
        <authorList>
            <person name="Tahrioui A."/>
            <person name="Quesada E."/>
            <person name="Llamas I."/>
        </authorList>
    </citation>
    <scope>NUCLEOTIDE SEQUENCE [LARGE SCALE GENOMIC DNA]</scope>
    <source>
        <strain evidence="6">DSM 16096 / CECT 5854 / LMG 22089 / FP35</strain>
    </source>
</reference>
<dbReference type="SUPFAM" id="SSF55785">
    <property type="entry name" value="PYP-like sensor domain (PAS domain)"/>
    <property type="match status" value="1"/>
</dbReference>
<evidence type="ECO:0000313" key="5">
    <source>
        <dbReference type="EMBL" id="EPC03557.1"/>
    </source>
</evidence>
<dbReference type="eggNOG" id="COG5001">
    <property type="taxonomic scope" value="Bacteria"/>
</dbReference>
<dbReference type="Gene3D" id="3.30.70.270">
    <property type="match status" value="1"/>
</dbReference>
<dbReference type="PANTHER" id="PTHR44757:SF2">
    <property type="entry name" value="BIOFILM ARCHITECTURE MAINTENANCE PROTEIN MBAA"/>
    <property type="match status" value="1"/>
</dbReference>
<dbReference type="Pfam" id="PF08447">
    <property type="entry name" value="PAS_3"/>
    <property type="match status" value="1"/>
</dbReference>
<evidence type="ECO:0000313" key="6">
    <source>
        <dbReference type="Proteomes" id="UP000014463"/>
    </source>
</evidence>
<protein>
    <recommendedName>
        <fullName evidence="7">Diguanylate cyclase</fullName>
    </recommendedName>
</protein>
<dbReference type="InterPro" id="IPR052155">
    <property type="entry name" value="Biofilm_reg_signaling"/>
</dbReference>
<evidence type="ECO:0008006" key="7">
    <source>
        <dbReference type="Google" id="ProtNLM"/>
    </source>
</evidence>
<dbReference type="InterPro" id="IPR029016">
    <property type="entry name" value="GAF-like_dom_sf"/>
</dbReference>
<dbReference type="PROSITE" id="PS50112">
    <property type="entry name" value="PAS"/>
    <property type="match status" value="1"/>
</dbReference>
<dbReference type="PATRIC" id="fig|1121939.11.peg.1182"/>
<dbReference type="InterPro" id="IPR043128">
    <property type="entry name" value="Rev_trsase/Diguanyl_cyclase"/>
</dbReference>
<dbReference type="InterPro" id="IPR001633">
    <property type="entry name" value="EAL_dom"/>
</dbReference>
<dbReference type="RefSeq" id="WP_016415677.1">
    <property type="nucleotide sequence ID" value="NZ_AUAB01000016.1"/>
</dbReference>
<dbReference type="Pfam" id="PF00563">
    <property type="entry name" value="EAL"/>
    <property type="match status" value="1"/>
</dbReference>
<dbReference type="InterPro" id="IPR035965">
    <property type="entry name" value="PAS-like_dom_sf"/>
</dbReference>
<dbReference type="Gene3D" id="3.30.450.40">
    <property type="match status" value="1"/>
</dbReference>
<dbReference type="InterPro" id="IPR003018">
    <property type="entry name" value="GAF"/>
</dbReference>
<gene>
    <name evidence="5" type="ORF">L861_18655</name>
</gene>
<dbReference type="InterPro" id="IPR000014">
    <property type="entry name" value="PAS"/>
</dbReference>
<dbReference type="SUPFAM" id="SSF55781">
    <property type="entry name" value="GAF domain-like"/>
    <property type="match status" value="3"/>
</dbReference>
<dbReference type="InterPro" id="IPR000160">
    <property type="entry name" value="GGDEF_dom"/>
</dbReference>
<dbReference type="SUPFAM" id="SSF55073">
    <property type="entry name" value="Nucleotide cyclase"/>
    <property type="match status" value="1"/>
</dbReference>
<comment type="caution">
    <text evidence="5">The sequence shown here is derived from an EMBL/GenBank/DDBJ whole genome shotgun (WGS) entry which is preliminary data.</text>
</comment>
<dbReference type="GO" id="GO:0003824">
    <property type="term" value="F:catalytic activity"/>
    <property type="evidence" value="ECO:0007669"/>
    <property type="project" value="UniProtKB-ARBA"/>
</dbReference>
<feature type="domain" description="PAS" evidence="2">
    <location>
        <begin position="152"/>
        <end position="227"/>
    </location>
</feature>
<dbReference type="Pfam" id="PF13185">
    <property type="entry name" value="GAF_2"/>
    <property type="match status" value="1"/>
</dbReference>
<dbReference type="InterPro" id="IPR029787">
    <property type="entry name" value="Nucleotide_cyclase"/>
</dbReference>
<dbReference type="FunFam" id="3.30.70.270:FF:000001">
    <property type="entry name" value="Diguanylate cyclase domain protein"/>
    <property type="match status" value="1"/>
</dbReference>
<evidence type="ECO:0000259" key="4">
    <source>
        <dbReference type="PROSITE" id="PS50887"/>
    </source>
</evidence>
<proteinExistence type="predicted"/>
<evidence type="ECO:0000259" key="2">
    <source>
        <dbReference type="PROSITE" id="PS50112"/>
    </source>
</evidence>
<dbReference type="Gene3D" id="3.30.450.20">
    <property type="entry name" value="PAS domain"/>
    <property type="match status" value="1"/>
</dbReference>
<dbReference type="NCBIfam" id="TIGR00254">
    <property type="entry name" value="GGDEF"/>
    <property type="match status" value="1"/>
</dbReference>
<dbReference type="SMART" id="SM00091">
    <property type="entry name" value="PAS"/>
    <property type="match status" value="1"/>
</dbReference>
<dbReference type="CDD" id="cd01948">
    <property type="entry name" value="EAL"/>
    <property type="match status" value="1"/>
</dbReference>
<dbReference type="Pfam" id="PF01590">
    <property type="entry name" value="GAF"/>
    <property type="match status" value="1"/>
</dbReference>
<feature type="domain" description="GGDEF" evidence="4">
    <location>
        <begin position="657"/>
        <end position="788"/>
    </location>
</feature>
<keyword evidence="6" id="KW-1185">Reference proteome</keyword>
<dbReference type="CDD" id="cd01949">
    <property type="entry name" value="GGDEF"/>
    <property type="match status" value="1"/>
</dbReference>
<organism evidence="5 6">
    <name type="scientific">Litchfieldella anticariensis (strain DSM 16096 / CECT 5854 / CIP 108499 / LMG 22089 / FP35)</name>
    <name type="common">Halomonas anticariensis</name>
    <dbReference type="NCBI Taxonomy" id="1121939"/>
    <lineage>
        <taxon>Bacteria</taxon>
        <taxon>Pseudomonadati</taxon>
        <taxon>Pseudomonadota</taxon>
        <taxon>Gammaproteobacteria</taxon>
        <taxon>Oceanospirillales</taxon>
        <taxon>Halomonadaceae</taxon>
        <taxon>Litchfieldella</taxon>
    </lineage>
</organism>
<dbReference type="InterPro" id="IPR013655">
    <property type="entry name" value="PAS_fold_3"/>
</dbReference>
<comment type="cofactor">
    <cofactor evidence="1">
        <name>Mg(2+)</name>
        <dbReference type="ChEBI" id="CHEBI:18420"/>
    </cofactor>
</comment>
<feature type="domain" description="EAL" evidence="3">
    <location>
        <begin position="797"/>
        <end position="1050"/>
    </location>
</feature>
<dbReference type="CDD" id="cd00130">
    <property type="entry name" value="PAS"/>
    <property type="match status" value="1"/>
</dbReference>
<dbReference type="SMART" id="SM00052">
    <property type="entry name" value="EAL"/>
    <property type="match status" value="1"/>
</dbReference>
<dbReference type="PROSITE" id="PS50883">
    <property type="entry name" value="EAL"/>
    <property type="match status" value="1"/>
</dbReference>
<dbReference type="PROSITE" id="PS50887">
    <property type="entry name" value="GGDEF"/>
    <property type="match status" value="1"/>
</dbReference>
<name>S2KN55_LITA3</name>
<accession>S2KN55</accession>
<evidence type="ECO:0000256" key="1">
    <source>
        <dbReference type="ARBA" id="ARBA00001946"/>
    </source>
</evidence>
<dbReference type="AlphaFoldDB" id="S2KN55"/>
<dbReference type="PANTHER" id="PTHR44757">
    <property type="entry name" value="DIGUANYLATE CYCLASE DGCP"/>
    <property type="match status" value="1"/>
</dbReference>
<dbReference type="EMBL" id="ASTJ01000012">
    <property type="protein sequence ID" value="EPC03557.1"/>
    <property type="molecule type" value="Genomic_DNA"/>
</dbReference>
<dbReference type="SUPFAM" id="SSF141868">
    <property type="entry name" value="EAL domain-like"/>
    <property type="match status" value="1"/>
</dbReference>
<dbReference type="Pfam" id="PF00990">
    <property type="entry name" value="GGDEF"/>
    <property type="match status" value="1"/>
</dbReference>
<dbReference type="SMART" id="SM00267">
    <property type="entry name" value="GGDEF"/>
    <property type="match status" value="1"/>
</dbReference>
<dbReference type="InterPro" id="IPR035919">
    <property type="entry name" value="EAL_sf"/>
</dbReference>
<dbReference type="STRING" id="1121939.L861_18655"/>
<evidence type="ECO:0000259" key="3">
    <source>
        <dbReference type="PROSITE" id="PS50883"/>
    </source>
</evidence>
<dbReference type="SMART" id="SM00065">
    <property type="entry name" value="GAF"/>
    <property type="match status" value="2"/>
</dbReference>